<feature type="domain" description="TRASH" evidence="2">
    <location>
        <begin position="876"/>
        <end position="911"/>
    </location>
</feature>
<dbReference type="RefSeq" id="XP_026685381.1">
    <property type="nucleotide sequence ID" value="XM_026829580.1"/>
</dbReference>
<feature type="compositionally biased region" description="Basic and acidic residues" evidence="1">
    <location>
        <begin position="38"/>
        <end position="53"/>
    </location>
</feature>
<dbReference type="STRING" id="121845.A0A3Q0JAD0"/>
<feature type="region of interest" description="Disordered" evidence="1">
    <location>
        <begin position="299"/>
        <end position="348"/>
    </location>
</feature>
<feature type="compositionally biased region" description="Basic and acidic residues" evidence="1">
    <location>
        <begin position="184"/>
        <end position="198"/>
    </location>
</feature>
<evidence type="ECO:0000259" key="2">
    <source>
        <dbReference type="SMART" id="SM00746"/>
    </source>
</evidence>
<evidence type="ECO:0000313" key="4">
    <source>
        <dbReference type="RefSeq" id="XP_026685381.1"/>
    </source>
</evidence>
<proteinExistence type="predicted"/>
<dbReference type="PANTHER" id="PTHR45736:SF1">
    <property type="entry name" value="WITHOUT CHILDREN, ISOFORM B"/>
    <property type="match status" value="1"/>
</dbReference>
<feature type="domain" description="TRASH" evidence="2">
    <location>
        <begin position="824"/>
        <end position="864"/>
    </location>
</feature>
<dbReference type="PANTHER" id="PTHR45736">
    <property type="entry name" value="ZINC FINGER MYM-TYPE PROTEIN"/>
    <property type="match status" value="1"/>
</dbReference>
<feature type="compositionally biased region" description="Basic and acidic residues" evidence="1">
    <location>
        <begin position="1"/>
        <end position="10"/>
    </location>
</feature>
<feature type="region of interest" description="Disordered" evidence="1">
    <location>
        <begin position="1"/>
        <end position="262"/>
    </location>
</feature>
<gene>
    <name evidence="4" type="primary">LOC103517504</name>
</gene>
<dbReference type="KEGG" id="dci:103517504"/>
<dbReference type="SMART" id="SM00746">
    <property type="entry name" value="TRASH"/>
    <property type="match status" value="5"/>
</dbReference>
<feature type="region of interest" description="Disordered" evidence="1">
    <location>
        <begin position="459"/>
        <end position="478"/>
    </location>
</feature>
<feature type="domain" description="TRASH" evidence="2">
    <location>
        <begin position="620"/>
        <end position="659"/>
    </location>
</feature>
<dbReference type="InterPro" id="IPR011017">
    <property type="entry name" value="TRASH_dom"/>
</dbReference>
<dbReference type="Proteomes" id="UP000079169">
    <property type="component" value="Unplaced"/>
</dbReference>
<feature type="domain" description="TRASH" evidence="2">
    <location>
        <begin position="772"/>
        <end position="818"/>
    </location>
</feature>
<organism evidence="3 4">
    <name type="scientific">Diaphorina citri</name>
    <name type="common">Asian citrus psyllid</name>
    <dbReference type="NCBI Taxonomy" id="121845"/>
    <lineage>
        <taxon>Eukaryota</taxon>
        <taxon>Metazoa</taxon>
        <taxon>Ecdysozoa</taxon>
        <taxon>Arthropoda</taxon>
        <taxon>Hexapoda</taxon>
        <taxon>Insecta</taxon>
        <taxon>Pterygota</taxon>
        <taxon>Neoptera</taxon>
        <taxon>Paraneoptera</taxon>
        <taxon>Hemiptera</taxon>
        <taxon>Sternorrhyncha</taxon>
        <taxon>Psylloidea</taxon>
        <taxon>Psyllidae</taxon>
        <taxon>Diaphorininae</taxon>
        <taxon>Diaphorina</taxon>
    </lineage>
</organism>
<feature type="region of interest" description="Disordered" evidence="1">
    <location>
        <begin position="937"/>
        <end position="991"/>
    </location>
</feature>
<dbReference type="PaxDb" id="121845-A0A3Q0JAD0"/>
<sequence length="991" mass="108874">MIMKRFKMEDNTGTVANEDSPEAQESTKPKPTTSSDTLQDKSEGNEDLPKANEEDQDKQSLNNEEKKALINVNNPENSSVEKADANIGNHNQSKENSAKGCDVSKTTNESDYLTKNSSSKTDGSSSMEVDEPLENYSEKDYDVEIVTLNDADSAQSSTPDDEGKVEDTKPSISEIPEAVTTSSSKKDSIESKSPEKNTDSSQGDAIKEDISLTCDENLGESDDTAKRKQEKTQEMEPVGEEKIDGETEKTDGLQNVTTKDIPSLQLEVKDEIESKEKEKVEEKTEKPLIKLKGIKDISENIESAPEPTTMKSTETKDEVKSAIEVGDRKSRKSAEEPQPSTAQEKVDTAEKAKLLGHLSLMVNRRRDSNTSDDTVENLIEAIDSNEPIIDKDQEDLRQKIIKQAQQTKEEELKKAKTVKAGKKTASAKEGPDDVCILEEAAIKQEKPAKISIKPVETLKETKKPTGSTPPPVKSYGSAKKKTGTTQVCAQCRKRQYCKFKLVDTKSSKTPMSFLHFCSETCVFKFQGIKKNTPAASAATVAVGAKKAAVPKLVPMLPKQELPLCVTAAQATGKVSGLERNCTWCSTGLDINNPEVLAWETFEFCSVNCLKSFQRKIGSSCSQCSKPVPLESLGKYCVRFGCNVNQFCVKKCLDEFKLKHRPCFLCQTNMSGAKNMYRVDKKLLTRAKTVDMGRCDNYLDFCDASCFRVYTEKFKVKRQVVEPCAVCRLPRPVTCQVQDTRCDPNKTPATKPLCSGQCLKAYTFVNKINPVCCHSCSTYFDDSSTPGTNGRKHFYKIFFQGEFKVFCDKLCHTLFVQAQRIIVECAWCRVKKYNFDMIVENVNSSTAGQTYLCSMNCLTYFSASASNQSLIYKKVQCDNCAEAKVPRFHVMADSSLKNFCSYMCTLNYQKKTSTAPGIEKILTAKQVAMKLQGARPAAGRKSAAAPAPTNAAAGAKGTHCPSQLKLQGARPAAGRKSAAAPAPTAAAGAKGA</sequence>
<name>A0A3Q0JAD0_DIACI</name>
<dbReference type="AlphaFoldDB" id="A0A3Q0JAD0"/>
<evidence type="ECO:0000313" key="3">
    <source>
        <dbReference type="Proteomes" id="UP000079169"/>
    </source>
</evidence>
<feature type="compositionally biased region" description="Polar residues" evidence="1">
    <location>
        <begin position="104"/>
        <end position="116"/>
    </location>
</feature>
<feature type="compositionally biased region" description="Basic and acidic residues" evidence="1">
    <location>
        <begin position="223"/>
        <end position="251"/>
    </location>
</feature>
<evidence type="ECO:0000256" key="1">
    <source>
        <dbReference type="SAM" id="MobiDB-lite"/>
    </source>
</evidence>
<feature type="compositionally biased region" description="Basic and acidic residues" evidence="1">
    <location>
        <begin position="313"/>
        <end position="335"/>
    </location>
</feature>
<feature type="domain" description="TRASH" evidence="2">
    <location>
        <begin position="581"/>
        <end position="616"/>
    </location>
</feature>
<dbReference type="GeneID" id="103517504"/>
<accession>A0A3Q0JAD0</accession>
<keyword evidence="3" id="KW-1185">Reference proteome</keyword>
<dbReference type="InterPro" id="IPR051284">
    <property type="entry name" value="ZnF_MYMT-QRICH1"/>
</dbReference>
<reference evidence="4" key="1">
    <citation type="submission" date="2025-08" db="UniProtKB">
        <authorList>
            <consortium name="RefSeq"/>
        </authorList>
    </citation>
    <scope>IDENTIFICATION</scope>
</reference>
<feature type="compositionally biased region" description="Low complexity" evidence="1">
    <location>
        <begin position="967"/>
        <end position="991"/>
    </location>
</feature>
<feature type="compositionally biased region" description="Low complexity" evidence="1">
    <location>
        <begin position="937"/>
        <end position="957"/>
    </location>
</feature>
<feature type="compositionally biased region" description="Low complexity" evidence="1">
    <location>
        <begin position="117"/>
        <end position="126"/>
    </location>
</feature>
<protein>
    <submittedName>
        <fullName evidence="4">Uncharacterized protein LOC103517504</fullName>
    </submittedName>
</protein>